<reference evidence="2 3" key="1">
    <citation type="submission" date="2024-01" db="EMBL/GenBank/DDBJ databases">
        <title>The complete chloroplast genome sequence of Lithospermum erythrorhizon: insights into the phylogenetic relationship among Boraginaceae species and the maternal lineages of purple gromwells.</title>
        <authorList>
            <person name="Okada T."/>
            <person name="Watanabe K."/>
        </authorList>
    </citation>
    <scope>NUCLEOTIDE SEQUENCE [LARGE SCALE GENOMIC DNA]</scope>
</reference>
<comment type="caution">
    <text evidence="2">The sequence shown here is derived from an EMBL/GenBank/DDBJ whole genome shotgun (WGS) entry which is preliminary data.</text>
</comment>
<protein>
    <submittedName>
        <fullName evidence="2">Uncharacterized protein</fullName>
    </submittedName>
</protein>
<keyword evidence="1" id="KW-0812">Transmembrane</keyword>
<evidence type="ECO:0000313" key="3">
    <source>
        <dbReference type="Proteomes" id="UP001454036"/>
    </source>
</evidence>
<name>A0AAV3R9M9_LITER</name>
<evidence type="ECO:0000256" key="1">
    <source>
        <dbReference type="SAM" id="Phobius"/>
    </source>
</evidence>
<dbReference type="AlphaFoldDB" id="A0AAV3R9M9"/>
<gene>
    <name evidence="2" type="ORF">LIER_41376</name>
</gene>
<feature type="transmembrane region" description="Helical" evidence="1">
    <location>
        <begin position="86"/>
        <end position="105"/>
    </location>
</feature>
<evidence type="ECO:0000313" key="2">
    <source>
        <dbReference type="EMBL" id="GAA0172658.1"/>
    </source>
</evidence>
<keyword evidence="3" id="KW-1185">Reference proteome</keyword>
<keyword evidence="1" id="KW-1133">Transmembrane helix</keyword>
<dbReference type="EMBL" id="BAABME010025741">
    <property type="protein sequence ID" value="GAA0172658.1"/>
    <property type="molecule type" value="Genomic_DNA"/>
</dbReference>
<accession>A0AAV3R9M9</accession>
<proteinExistence type="predicted"/>
<organism evidence="2 3">
    <name type="scientific">Lithospermum erythrorhizon</name>
    <name type="common">Purple gromwell</name>
    <name type="synonym">Lithospermum officinale var. erythrorhizon</name>
    <dbReference type="NCBI Taxonomy" id="34254"/>
    <lineage>
        <taxon>Eukaryota</taxon>
        <taxon>Viridiplantae</taxon>
        <taxon>Streptophyta</taxon>
        <taxon>Embryophyta</taxon>
        <taxon>Tracheophyta</taxon>
        <taxon>Spermatophyta</taxon>
        <taxon>Magnoliopsida</taxon>
        <taxon>eudicotyledons</taxon>
        <taxon>Gunneridae</taxon>
        <taxon>Pentapetalae</taxon>
        <taxon>asterids</taxon>
        <taxon>lamiids</taxon>
        <taxon>Boraginales</taxon>
        <taxon>Boraginaceae</taxon>
        <taxon>Boraginoideae</taxon>
        <taxon>Lithospermeae</taxon>
        <taxon>Lithospermum</taxon>
    </lineage>
</organism>
<keyword evidence="1" id="KW-0472">Membrane</keyword>
<dbReference type="Proteomes" id="UP001454036">
    <property type="component" value="Unassembled WGS sequence"/>
</dbReference>
<sequence>MNYRGYRSYNNNNICVACCLGLSRGDNVCAPFPWSLLCAFRVTIVTDGSKDKSTGVGKADHDERVSDTFFHHCPYQKSCLYQLMNILINMMAVTMIGYLVCGLINC</sequence>